<gene>
    <name evidence="2" type="ORF">CMUS01_03937</name>
</gene>
<evidence type="ECO:0000256" key="1">
    <source>
        <dbReference type="SAM" id="MobiDB-lite"/>
    </source>
</evidence>
<organism evidence="2 3">
    <name type="scientific">Colletotrichum musicola</name>
    <dbReference type="NCBI Taxonomy" id="2175873"/>
    <lineage>
        <taxon>Eukaryota</taxon>
        <taxon>Fungi</taxon>
        <taxon>Dikarya</taxon>
        <taxon>Ascomycota</taxon>
        <taxon>Pezizomycotina</taxon>
        <taxon>Sordariomycetes</taxon>
        <taxon>Hypocreomycetidae</taxon>
        <taxon>Glomerellales</taxon>
        <taxon>Glomerellaceae</taxon>
        <taxon>Colletotrichum</taxon>
        <taxon>Colletotrichum orchidearum species complex</taxon>
    </lineage>
</organism>
<reference evidence="2" key="1">
    <citation type="journal article" date="2020" name="Phytopathology">
        <title>Genome Sequence Resources of Colletotrichum truncatum, C. plurivorum, C. musicola, and C. sojae: Four Species Pathogenic to Soybean (Glycine max).</title>
        <authorList>
            <person name="Rogerio F."/>
            <person name="Boufleur T.R."/>
            <person name="Ciampi-Guillardi M."/>
            <person name="Sukno S.A."/>
            <person name="Thon M.R."/>
            <person name="Massola Junior N.S."/>
            <person name="Baroncelli R."/>
        </authorList>
    </citation>
    <scope>NUCLEOTIDE SEQUENCE</scope>
    <source>
        <strain evidence="2">LFN0074</strain>
    </source>
</reference>
<comment type="caution">
    <text evidence="2">The sequence shown here is derived from an EMBL/GenBank/DDBJ whole genome shotgun (WGS) entry which is preliminary data.</text>
</comment>
<evidence type="ECO:0000313" key="2">
    <source>
        <dbReference type="EMBL" id="KAF6840400.1"/>
    </source>
</evidence>
<proteinExistence type="predicted"/>
<feature type="region of interest" description="Disordered" evidence="1">
    <location>
        <begin position="1"/>
        <end position="42"/>
    </location>
</feature>
<name>A0A8H6NPY1_9PEZI</name>
<keyword evidence="3" id="KW-1185">Reference proteome</keyword>
<accession>A0A8H6NPY1</accession>
<evidence type="ECO:0000313" key="3">
    <source>
        <dbReference type="Proteomes" id="UP000639643"/>
    </source>
</evidence>
<dbReference type="Proteomes" id="UP000639643">
    <property type="component" value="Unassembled WGS sequence"/>
</dbReference>
<protein>
    <submittedName>
        <fullName evidence="2">Uncharacterized protein</fullName>
    </submittedName>
</protein>
<sequence>MGQPEGGTEVATSARQRTDGGGLGSHCPVELDPENGPHEDSQIERQVVPDEGFTPPEVPGLISSGMTTQLLLLVIWPARLLCVGPEAEDLEIEC</sequence>
<dbReference type="EMBL" id="WIGM01000100">
    <property type="protein sequence ID" value="KAF6840400.1"/>
    <property type="molecule type" value="Genomic_DNA"/>
</dbReference>
<dbReference type="AlphaFoldDB" id="A0A8H6NPY1"/>